<sequence>MLAPAATTVSDKPKPLRLRPKPFCFERALSDFMDLMSSLKRASNDLIISGMLLKLLDL</sequence>
<keyword evidence="2" id="KW-1185">Reference proteome</keyword>
<organism evidence="1 2">
    <name type="scientific">Prochlorococcus marinus (strain MIT 9313)</name>
    <dbReference type="NCBI Taxonomy" id="74547"/>
    <lineage>
        <taxon>Bacteria</taxon>
        <taxon>Bacillati</taxon>
        <taxon>Cyanobacteriota</taxon>
        <taxon>Cyanophyceae</taxon>
        <taxon>Synechococcales</taxon>
        <taxon>Prochlorococcaceae</taxon>
        <taxon>Prochlorococcus</taxon>
    </lineage>
</organism>
<reference evidence="1 2" key="1">
    <citation type="journal article" date="2003" name="Nature">
        <title>Genome divergence in two Prochlorococcus ecotypes reflects oceanic niche differentiation.</title>
        <authorList>
            <person name="Rocap G."/>
            <person name="Larimer F.W."/>
            <person name="Lamerdin J.E."/>
            <person name="Malfatti S."/>
            <person name="Chain P."/>
            <person name="Ahlgren N.A."/>
            <person name="Arellano A."/>
            <person name="Coleman M."/>
            <person name="Hauser L."/>
            <person name="Hess W.R."/>
            <person name="Johnson Z.I."/>
            <person name="Land M.L."/>
            <person name="Lindell D."/>
            <person name="Post A.F."/>
            <person name="Regala W."/>
            <person name="Shah M."/>
            <person name="Shaw S.L."/>
            <person name="Steglich C."/>
            <person name="Sullivan M.B."/>
            <person name="Ting C.S."/>
            <person name="Tolonen A."/>
            <person name="Webb E.A."/>
            <person name="Zinser E.R."/>
            <person name="Chisholm S.W."/>
        </authorList>
    </citation>
    <scope>NUCLEOTIDE SEQUENCE [LARGE SCALE GENOMIC DNA]</scope>
    <source>
        <strain evidence="2">MIT 9313</strain>
    </source>
</reference>
<dbReference type="AlphaFoldDB" id="B9ERH4"/>
<gene>
    <name evidence="1" type="ordered locus">PMT_2330</name>
</gene>
<dbReference type="EMBL" id="BX548175">
    <property type="protein sequence ID" value="CAX31849.1"/>
    <property type="molecule type" value="Genomic_DNA"/>
</dbReference>
<dbReference type="Proteomes" id="UP000001423">
    <property type="component" value="Chromosome"/>
</dbReference>
<evidence type="ECO:0000313" key="2">
    <source>
        <dbReference type="Proteomes" id="UP000001423"/>
    </source>
</evidence>
<dbReference type="KEGG" id="pmt:PMT_2330"/>
<name>B9ERH4_PROMM</name>
<dbReference type="HOGENOM" id="CLU_2975737_0_0_3"/>
<proteinExistence type="predicted"/>
<protein>
    <submittedName>
        <fullName evidence="1">Uncharacterized protein</fullName>
    </submittedName>
</protein>
<evidence type="ECO:0000313" key="1">
    <source>
        <dbReference type="EMBL" id="CAX31849.1"/>
    </source>
</evidence>
<accession>B9ERH4</accession>